<dbReference type="Gene3D" id="3.40.630.30">
    <property type="match status" value="2"/>
</dbReference>
<dbReference type="PANTHER" id="PTHR36174">
    <property type="entry name" value="LIPID II:GLYCINE GLYCYLTRANSFERASE"/>
    <property type="match status" value="1"/>
</dbReference>
<sequence>MKIDEIKNQVIWTSFLSENDTKSFLQSWEWGALQEHLGYRVRRLGIYEERELLGIAQVIEIKSKRGHFLFVPHGPVIKQQMTNNEAQIKLIISELIHYLASAAKNHHCSFVRIAPVLEDSQENRKIFSDLGFRKSPIYMHAERVWILDLGKSEEQLLLEMRKTTRYSIRRAKREGVVIEKRTDTEATDDFYRVYKKTALREQFVPFSKKFIREEFESFHRYGDALFLIGSVPSAQTTIGGVAGTLAASLLIFTKSSAFYHQGASIHSRIPVPYLMQWEAIREAKRRGCNYYNFWGILQPGRSPKNWGGLTMFKQGFGGYQIDYVPTQDYILSPKYYLTYLYELYLGWRRGV</sequence>
<keyword evidence="3" id="KW-0133">Cell shape</keyword>
<dbReference type="PROSITE" id="PS51191">
    <property type="entry name" value="FEMABX"/>
    <property type="match status" value="1"/>
</dbReference>
<dbReference type="SUPFAM" id="SSF55729">
    <property type="entry name" value="Acyl-CoA N-acyltransferases (Nat)"/>
    <property type="match status" value="2"/>
</dbReference>
<gene>
    <name evidence="7" type="ORF">A2866_02185</name>
</gene>
<evidence type="ECO:0000313" key="7">
    <source>
        <dbReference type="EMBL" id="OGK17764.1"/>
    </source>
</evidence>
<dbReference type="GO" id="GO:0071555">
    <property type="term" value="P:cell wall organization"/>
    <property type="evidence" value="ECO:0007669"/>
    <property type="project" value="UniProtKB-KW"/>
</dbReference>
<evidence type="ECO:0000256" key="6">
    <source>
        <dbReference type="ARBA" id="ARBA00023316"/>
    </source>
</evidence>
<evidence type="ECO:0000256" key="4">
    <source>
        <dbReference type="ARBA" id="ARBA00022984"/>
    </source>
</evidence>
<comment type="caution">
    <text evidence="7">The sequence shown here is derived from an EMBL/GenBank/DDBJ whole genome shotgun (WGS) entry which is preliminary data.</text>
</comment>
<dbReference type="GO" id="GO:0008360">
    <property type="term" value="P:regulation of cell shape"/>
    <property type="evidence" value="ECO:0007669"/>
    <property type="project" value="UniProtKB-KW"/>
</dbReference>
<comment type="similarity">
    <text evidence="1">Belongs to the FemABX family.</text>
</comment>
<evidence type="ECO:0000256" key="5">
    <source>
        <dbReference type="ARBA" id="ARBA00023315"/>
    </source>
</evidence>
<dbReference type="Pfam" id="PF02388">
    <property type="entry name" value="FemAB"/>
    <property type="match status" value="3"/>
</dbReference>
<evidence type="ECO:0008006" key="9">
    <source>
        <dbReference type="Google" id="ProtNLM"/>
    </source>
</evidence>
<reference evidence="7 8" key="1">
    <citation type="journal article" date="2016" name="Nat. Commun.">
        <title>Thousands of microbial genomes shed light on interconnected biogeochemical processes in an aquifer system.</title>
        <authorList>
            <person name="Anantharaman K."/>
            <person name="Brown C.T."/>
            <person name="Hug L.A."/>
            <person name="Sharon I."/>
            <person name="Castelle C.J."/>
            <person name="Probst A.J."/>
            <person name="Thomas B.C."/>
            <person name="Singh A."/>
            <person name="Wilkins M.J."/>
            <person name="Karaoz U."/>
            <person name="Brodie E.L."/>
            <person name="Williams K.H."/>
            <person name="Hubbard S.S."/>
            <person name="Banfield J.F."/>
        </authorList>
    </citation>
    <scope>NUCLEOTIDE SEQUENCE [LARGE SCALE GENOMIC DNA]</scope>
</reference>
<evidence type="ECO:0000256" key="3">
    <source>
        <dbReference type="ARBA" id="ARBA00022960"/>
    </source>
</evidence>
<keyword evidence="6" id="KW-0961">Cell wall biogenesis/degradation</keyword>
<evidence type="ECO:0000256" key="2">
    <source>
        <dbReference type="ARBA" id="ARBA00022679"/>
    </source>
</evidence>
<dbReference type="InterPro" id="IPR016181">
    <property type="entry name" value="Acyl_CoA_acyltransferase"/>
</dbReference>
<dbReference type="InterPro" id="IPR003447">
    <property type="entry name" value="FEMABX"/>
</dbReference>
<evidence type="ECO:0000313" key="8">
    <source>
        <dbReference type="Proteomes" id="UP000177026"/>
    </source>
</evidence>
<keyword evidence="4" id="KW-0573">Peptidoglycan synthesis</keyword>
<dbReference type="Proteomes" id="UP000177026">
    <property type="component" value="Unassembled WGS sequence"/>
</dbReference>
<protein>
    <recommendedName>
        <fullName evidence="9">BioF2-like acetyltransferase domain-containing protein</fullName>
    </recommendedName>
</protein>
<dbReference type="AlphaFoldDB" id="A0A1F7GFV7"/>
<dbReference type="EMBL" id="MFZI01000080">
    <property type="protein sequence ID" value="OGK17764.1"/>
    <property type="molecule type" value="Genomic_DNA"/>
</dbReference>
<dbReference type="GO" id="GO:0016755">
    <property type="term" value="F:aminoacyltransferase activity"/>
    <property type="evidence" value="ECO:0007669"/>
    <property type="project" value="InterPro"/>
</dbReference>
<dbReference type="PANTHER" id="PTHR36174:SF1">
    <property type="entry name" value="LIPID II:GLYCINE GLYCYLTRANSFERASE"/>
    <property type="match status" value="1"/>
</dbReference>
<evidence type="ECO:0000256" key="1">
    <source>
        <dbReference type="ARBA" id="ARBA00009943"/>
    </source>
</evidence>
<accession>A0A1F7GFV7</accession>
<keyword evidence="2" id="KW-0808">Transferase</keyword>
<organism evidence="7 8">
    <name type="scientific">Candidatus Roizmanbacteria bacterium RIFCSPHIGHO2_01_FULL_39_8</name>
    <dbReference type="NCBI Taxonomy" id="1802033"/>
    <lineage>
        <taxon>Bacteria</taxon>
        <taxon>Candidatus Roizmaniibacteriota</taxon>
    </lineage>
</organism>
<dbReference type="InterPro" id="IPR050644">
    <property type="entry name" value="PG_Glycine_Bridge_Synth"/>
</dbReference>
<dbReference type="GO" id="GO:0009252">
    <property type="term" value="P:peptidoglycan biosynthetic process"/>
    <property type="evidence" value="ECO:0007669"/>
    <property type="project" value="UniProtKB-KW"/>
</dbReference>
<proteinExistence type="inferred from homology"/>
<name>A0A1F7GFV7_9BACT</name>
<keyword evidence="5" id="KW-0012">Acyltransferase</keyword>